<organism evidence="1 2">
    <name type="scientific">Bariatricus massiliensis</name>
    <dbReference type="NCBI Taxonomy" id="1745713"/>
    <lineage>
        <taxon>Bacteria</taxon>
        <taxon>Bacillati</taxon>
        <taxon>Bacillota</taxon>
        <taxon>Clostridia</taxon>
        <taxon>Lachnospirales</taxon>
        <taxon>Lachnospiraceae</taxon>
        <taxon>Bariatricus</taxon>
    </lineage>
</organism>
<proteinExistence type="predicted"/>
<dbReference type="PANTHER" id="PTHR39184">
    <property type="match status" value="1"/>
</dbReference>
<sequence length="437" mass="49894">MPKKQKKPTAFKFMPFSNQQKRLMHWWRPGLVSANNDFVIADGAIRSGKTIACIIGFLTWSQEMFSGESFILAGKTMGALKKNVIRPMLQILEAWGWPYTYIRSGTDARVEIGSNVYYLYGANTEAAQDALQGLTAAGAYLDEAALFPKSFIDQAIGRCSVEGFKIWMNCNPVGPHHYIREEYILCAKEKRVYHLHFKMTDNLTLSPKMLESYKRRWAHGSVFYKRFILGYWVAAEGLIYQQFADNVADYIITSKWLLDNEIMYAVIGVDFGGTKSAHSFTLTGFTKGYKQVVVLDEYYCKKRINPKQLQDDFVGFVRRARIKYKVYEAYCDSAEQTLIAGLESACMQAHVAIDIKNAIKGPINDRIAFYNSLIAQNRWKVMKHCTHIIEAFEQAVYDDKKPHQDIRLDDGLMNVDSLDSTEYSTEAVQDDILYIAA</sequence>
<gene>
    <name evidence="1" type="ORF">LIZ65_11215</name>
</gene>
<protein>
    <submittedName>
        <fullName evidence="1">PBSX family phage terminase large subunit</fullName>
    </submittedName>
</protein>
<keyword evidence="2" id="KW-1185">Reference proteome</keyword>
<evidence type="ECO:0000313" key="1">
    <source>
        <dbReference type="EMBL" id="MCB7387859.1"/>
    </source>
</evidence>
<dbReference type="InterPro" id="IPR006437">
    <property type="entry name" value="Phage_terminase_lsu"/>
</dbReference>
<dbReference type="Gene3D" id="3.40.50.300">
    <property type="entry name" value="P-loop containing nucleotide triphosphate hydrolases"/>
    <property type="match status" value="1"/>
</dbReference>
<comment type="caution">
    <text evidence="1">The sequence shown here is derived from an EMBL/GenBank/DDBJ whole genome shotgun (WGS) entry which is preliminary data.</text>
</comment>
<dbReference type="InterPro" id="IPR027417">
    <property type="entry name" value="P-loop_NTPase"/>
</dbReference>
<dbReference type="RefSeq" id="WP_066734642.1">
    <property type="nucleotide sequence ID" value="NZ_JAJCIQ010000007.1"/>
</dbReference>
<name>A0ABS8DI82_9FIRM</name>
<dbReference type="Gene3D" id="3.30.420.280">
    <property type="match status" value="1"/>
</dbReference>
<dbReference type="InterPro" id="IPR052380">
    <property type="entry name" value="Viral_DNA_packaging_terminase"/>
</dbReference>
<dbReference type="PANTHER" id="PTHR39184:SF1">
    <property type="entry name" value="PBSX PHAGE TERMINASE LARGE SUBUNIT"/>
    <property type="match status" value="1"/>
</dbReference>
<reference evidence="1 2" key="1">
    <citation type="submission" date="2021-10" db="EMBL/GenBank/DDBJ databases">
        <title>Collection of gut derived symbiotic bacterial strains cultured from healthy donors.</title>
        <authorList>
            <person name="Lin H."/>
            <person name="Littmann E."/>
            <person name="Kohout C."/>
            <person name="Pamer E.G."/>
        </authorList>
    </citation>
    <scope>NUCLEOTIDE SEQUENCE [LARGE SCALE GENOMIC DNA]</scope>
    <source>
        <strain evidence="1 2">DFI.1.165</strain>
    </source>
</reference>
<dbReference type="NCBIfam" id="TIGR01547">
    <property type="entry name" value="phage_term_2"/>
    <property type="match status" value="1"/>
</dbReference>
<accession>A0ABS8DI82</accession>
<evidence type="ECO:0000313" key="2">
    <source>
        <dbReference type="Proteomes" id="UP001299546"/>
    </source>
</evidence>
<dbReference type="Proteomes" id="UP001299546">
    <property type="component" value="Unassembled WGS sequence"/>
</dbReference>
<dbReference type="EMBL" id="JAJCIS010000006">
    <property type="protein sequence ID" value="MCB7387859.1"/>
    <property type="molecule type" value="Genomic_DNA"/>
</dbReference>